<dbReference type="EMBL" id="LN907827">
    <property type="protein sequence ID" value="CUU23082.1"/>
    <property type="molecule type" value="Genomic_DNA"/>
</dbReference>
<dbReference type="GO" id="GO:0000030">
    <property type="term" value="F:mannosyltransferase activity"/>
    <property type="evidence" value="ECO:0007669"/>
    <property type="project" value="TreeGrafter"/>
</dbReference>
<dbReference type="PANTHER" id="PTHR32385">
    <property type="entry name" value="MANNOSYL PHOSPHORYLINOSITOL CERAMIDE SYNTHASE"/>
    <property type="match status" value="1"/>
</dbReference>
<evidence type="ECO:0000313" key="3">
    <source>
        <dbReference type="Proteomes" id="UP000059419"/>
    </source>
</evidence>
<dbReference type="Gene3D" id="3.90.550.20">
    <property type="match status" value="1"/>
</dbReference>
<dbReference type="OrthoDB" id="9802987at2"/>
<dbReference type="KEGG" id="ege:EM595_0846"/>
<accession>A0A0U5KXY9</accession>
<sequence length="213" mass="24340">MNIPKVIHMVWIGDESRRPDTLINSWRDKNPEWKIKVWGNRELAETRWINHAHINSMKPRSLAGVADMMRYEILLREGGFAVDADTCCIRPLADWLFDSQVCVAWENEIIRPGVLANGYLAAEPEAALISEVILTIKNKPSVVDNLPWITTGPKTLTDTVNRLNYANITRWPSHYFIPHHFTGTKYLGNGNIFAYQLWGSTRDINDQLADIAL</sequence>
<dbReference type="RefSeq" id="WP_067428178.1">
    <property type="nucleotide sequence ID" value="NZ_JAOSHP010000002.1"/>
</dbReference>
<organism evidence="2 3">
    <name type="scientific">Duffyella gerundensis</name>
    <dbReference type="NCBI Taxonomy" id="1619313"/>
    <lineage>
        <taxon>Bacteria</taxon>
        <taxon>Pseudomonadati</taxon>
        <taxon>Pseudomonadota</taxon>
        <taxon>Gammaproteobacteria</taxon>
        <taxon>Enterobacterales</taxon>
        <taxon>Erwiniaceae</taxon>
        <taxon>Duffyella</taxon>
    </lineage>
</organism>
<proteinExistence type="predicted"/>
<dbReference type="AlphaFoldDB" id="A0A0U5KXY9"/>
<evidence type="ECO:0000313" key="2">
    <source>
        <dbReference type="EMBL" id="CUU23082.1"/>
    </source>
</evidence>
<dbReference type="PATRIC" id="fig|1619313.3.peg.884"/>
<gene>
    <name evidence="2" type="ORF">EM595_0846</name>
</gene>
<evidence type="ECO:0000256" key="1">
    <source>
        <dbReference type="ARBA" id="ARBA00022679"/>
    </source>
</evidence>
<dbReference type="GO" id="GO:0016020">
    <property type="term" value="C:membrane"/>
    <property type="evidence" value="ECO:0007669"/>
    <property type="project" value="GOC"/>
</dbReference>
<reference evidence="3" key="1">
    <citation type="submission" date="2015-11" db="EMBL/GenBank/DDBJ databases">
        <authorList>
            <person name="Blom J."/>
        </authorList>
    </citation>
    <scope>NUCLEOTIDE SEQUENCE [LARGE SCALE GENOMIC DNA]</scope>
</reference>
<protein>
    <recommendedName>
        <fullName evidence="4">Mannosyltransferase OCH1</fullName>
    </recommendedName>
</protein>
<dbReference type="InterPro" id="IPR029044">
    <property type="entry name" value="Nucleotide-diphossugar_trans"/>
</dbReference>
<dbReference type="Proteomes" id="UP000059419">
    <property type="component" value="Chromosome 1"/>
</dbReference>
<dbReference type="Pfam" id="PF04488">
    <property type="entry name" value="Gly_transf_sug"/>
    <property type="match status" value="1"/>
</dbReference>
<dbReference type="SUPFAM" id="SSF53448">
    <property type="entry name" value="Nucleotide-diphospho-sugar transferases"/>
    <property type="match status" value="1"/>
</dbReference>
<evidence type="ECO:0008006" key="4">
    <source>
        <dbReference type="Google" id="ProtNLM"/>
    </source>
</evidence>
<name>A0A0U5KXY9_9GAMM</name>
<dbReference type="InterPro" id="IPR051706">
    <property type="entry name" value="Glycosyltransferase_domain"/>
</dbReference>
<dbReference type="PANTHER" id="PTHR32385:SF15">
    <property type="entry name" value="INOSITOL PHOSPHOCERAMIDE MANNOSYLTRANSFERASE 1"/>
    <property type="match status" value="1"/>
</dbReference>
<keyword evidence="3" id="KW-1185">Reference proteome</keyword>
<dbReference type="GO" id="GO:0051999">
    <property type="term" value="P:mannosyl-inositol phosphorylceramide biosynthetic process"/>
    <property type="evidence" value="ECO:0007669"/>
    <property type="project" value="TreeGrafter"/>
</dbReference>
<dbReference type="InterPro" id="IPR007577">
    <property type="entry name" value="GlycoTrfase_DXD_sugar-bd_CS"/>
</dbReference>
<keyword evidence="1" id="KW-0808">Transferase</keyword>